<evidence type="ECO:0000256" key="1">
    <source>
        <dbReference type="ARBA" id="ARBA00023002"/>
    </source>
</evidence>
<feature type="domain" description="Pyruvate flavodoxin/ferredoxin oxidoreductase pyrimidine binding" evidence="2">
    <location>
        <begin position="23"/>
        <end position="249"/>
    </location>
</feature>
<evidence type="ECO:0000313" key="4">
    <source>
        <dbReference type="EMBL" id="HEC77951.1"/>
    </source>
</evidence>
<dbReference type="NCBIfam" id="NF006412">
    <property type="entry name" value="PRK08659.1"/>
    <property type="match status" value="1"/>
</dbReference>
<dbReference type="FunFam" id="3.40.50.970:FF:000022">
    <property type="entry name" value="2-oxoglutarate ferredoxin oxidoreductase alpha subunit"/>
    <property type="match status" value="1"/>
</dbReference>
<dbReference type="Pfam" id="PF17147">
    <property type="entry name" value="PFOR_II"/>
    <property type="match status" value="1"/>
</dbReference>
<protein>
    <submittedName>
        <fullName evidence="4">2-oxoacid:acceptor oxidoreductase subunit alpha</fullName>
    </submittedName>
</protein>
<dbReference type="SUPFAM" id="SSF52518">
    <property type="entry name" value="Thiamin diphosphate-binding fold (THDP-binding)"/>
    <property type="match status" value="1"/>
</dbReference>
<feature type="domain" description="Pyruvate:ferredoxin oxidoreductase core" evidence="3">
    <location>
        <begin position="282"/>
        <end position="357"/>
    </location>
</feature>
<proteinExistence type="predicted"/>
<dbReference type="Proteomes" id="UP000885826">
    <property type="component" value="Unassembled WGS sequence"/>
</dbReference>
<dbReference type="InterPro" id="IPR009014">
    <property type="entry name" value="Transketo_C/PFOR_II"/>
</dbReference>
<accession>A0A9C9JZI9</accession>
<evidence type="ECO:0000259" key="2">
    <source>
        <dbReference type="Pfam" id="PF01855"/>
    </source>
</evidence>
<dbReference type="EMBL" id="DRIG01000027">
    <property type="protein sequence ID" value="HEC77951.1"/>
    <property type="molecule type" value="Genomic_DNA"/>
</dbReference>
<organism evidence="4 5">
    <name type="scientific">candidate division WOR-3 bacterium</name>
    <dbReference type="NCBI Taxonomy" id="2052148"/>
    <lineage>
        <taxon>Bacteria</taxon>
        <taxon>Bacteria division WOR-3</taxon>
    </lineage>
</organism>
<dbReference type="AlphaFoldDB" id="A0A9C9JZI9"/>
<dbReference type="SUPFAM" id="SSF52922">
    <property type="entry name" value="TK C-terminal domain-like"/>
    <property type="match status" value="1"/>
</dbReference>
<dbReference type="PANTHER" id="PTHR43088:SF1">
    <property type="entry name" value="SUBUNIT OF PYRUVATE:FLAVODOXIN OXIDOREDUCTASE"/>
    <property type="match status" value="1"/>
</dbReference>
<comment type="caution">
    <text evidence="4">The sequence shown here is derived from an EMBL/GenBank/DDBJ whole genome shotgun (WGS) entry which is preliminary data.</text>
</comment>
<dbReference type="InterPro" id="IPR029061">
    <property type="entry name" value="THDP-binding"/>
</dbReference>
<dbReference type="PANTHER" id="PTHR43088">
    <property type="entry name" value="SUBUNIT OF PYRUVATE:FLAVODOXIN OXIDOREDUCTASE-RELATED"/>
    <property type="match status" value="1"/>
</dbReference>
<gene>
    <name evidence="4" type="ORF">ENI34_02270</name>
</gene>
<evidence type="ECO:0000259" key="3">
    <source>
        <dbReference type="Pfam" id="PF17147"/>
    </source>
</evidence>
<dbReference type="GO" id="GO:0016491">
    <property type="term" value="F:oxidoreductase activity"/>
    <property type="evidence" value="ECO:0007669"/>
    <property type="project" value="UniProtKB-KW"/>
</dbReference>
<dbReference type="CDD" id="cd07034">
    <property type="entry name" value="TPP_PYR_PFOR_IOR-alpha_like"/>
    <property type="match status" value="1"/>
</dbReference>
<dbReference type="InterPro" id="IPR033412">
    <property type="entry name" value="PFOR_II"/>
</dbReference>
<dbReference type="InterPro" id="IPR002880">
    <property type="entry name" value="Pyrv_Fd/Flavodoxin_OxRdtase_N"/>
</dbReference>
<name>A0A9C9JZI9_UNCW3</name>
<evidence type="ECO:0000313" key="5">
    <source>
        <dbReference type="Proteomes" id="UP000885826"/>
    </source>
</evidence>
<dbReference type="Gene3D" id="3.40.50.970">
    <property type="match status" value="1"/>
</dbReference>
<keyword evidence="1" id="KW-0560">Oxidoreductase</keyword>
<dbReference type="InterPro" id="IPR052368">
    <property type="entry name" value="2-oxoacid_oxidoreductase"/>
</dbReference>
<dbReference type="Pfam" id="PF01855">
    <property type="entry name" value="POR_N"/>
    <property type="match status" value="1"/>
</dbReference>
<dbReference type="Gene3D" id="3.40.50.920">
    <property type="match status" value="1"/>
</dbReference>
<reference evidence="4" key="1">
    <citation type="journal article" date="2020" name="mSystems">
        <title>Genome- and Community-Level Interaction Insights into Carbon Utilization and Element Cycling Functions of Hydrothermarchaeota in Hydrothermal Sediment.</title>
        <authorList>
            <person name="Zhou Z."/>
            <person name="Liu Y."/>
            <person name="Xu W."/>
            <person name="Pan J."/>
            <person name="Luo Z.H."/>
            <person name="Li M."/>
        </authorList>
    </citation>
    <scope>NUCLEOTIDE SEQUENCE</scope>
    <source>
        <strain evidence="4">HyVt-388</strain>
    </source>
</reference>
<sequence length="398" mass="43920">MKADSKGVLGGTHKLSGNYACAEGALAAGCRFLGLYPIIPALEISERFLKRAPEVGATFIQMEDEVSALAAVLGASWTGKRSMTVTSGPGLSLMMEHLGLGVMLETPCVIVDVQRVGPSLGLPDRAAQGDVMQARWGSHGDYEVIALSPSSPQEMFDYTIKAFNLSERYRVPVLVLADEYVAHLEEEVVIPSAEEIEIEPRRYYDGPKDKYLPFKRDEDFVPKMVKIGDGFKFHVTGLTHDDRGYPIMNEECQEYNVHPLLRKIRNFVDQIVEFTETNIDDADVILVSYGASSRAALKAMEQARNAGIKVGSLKLTTVWPFPEKRVAELAKRVKAFVVPEMNFGQIALEVERCTHGDANVLFIPHGEKGIEDTEDLLAALKQAAGMTAVEEKIIEFKK</sequence>